<dbReference type="PROSITE" id="PS51257">
    <property type="entry name" value="PROKAR_LIPOPROTEIN"/>
    <property type="match status" value="1"/>
</dbReference>
<evidence type="ECO:0000313" key="6">
    <source>
        <dbReference type="Proteomes" id="UP000009399"/>
    </source>
</evidence>
<dbReference type="Proteomes" id="UP000009399">
    <property type="component" value="Chromosome"/>
</dbReference>
<dbReference type="InterPro" id="IPR004890">
    <property type="entry name" value="Lipoprotein_10_C"/>
</dbReference>
<feature type="chain" id="PRO_5042516942" description="Lipoprotein" evidence="2">
    <location>
        <begin position="25"/>
        <end position="771"/>
    </location>
</feature>
<evidence type="ECO:0000256" key="2">
    <source>
        <dbReference type="SAM" id="SignalP"/>
    </source>
</evidence>
<dbReference type="KEGG" id="mhs:MOS_069"/>
<dbReference type="Pfam" id="PF03305">
    <property type="entry name" value="Lipoprotein_X"/>
    <property type="match status" value="1"/>
</dbReference>
<gene>
    <name evidence="5" type="ORF">MOS_069</name>
</gene>
<evidence type="ECO:0000313" key="5">
    <source>
        <dbReference type="EMBL" id="AFX74001.1"/>
    </source>
</evidence>
<evidence type="ECO:0000259" key="3">
    <source>
        <dbReference type="Pfam" id="PF03202"/>
    </source>
</evidence>
<keyword evidence="2" id="KW-0732">Signal</keyword>
<feature type="domain" description="Mycoplasma lipoprotein central" evidence="4">
    <location>
        <begin position="215"/>
        <end position="403"/>
    </location>
</feature>
<evidence type="ECO:0000256" key="1">
    <source>
        <dbReference type="ARBA" id="ARBA00009031"/>
    </source>
</evidence>
<evidence type="ECO:0000259" key="4">
    <source>
        <dbReference type="Pfam" id="PF03305"/>
    </source>
</evidence>
<accession>A0AAI8FDJ9</accession>
<proteinExistence type="inferred from homology"/>
<dbReference type="AlphaFoldDB" id="A0AAI8FDJ9"/>
<organism evidence="5 6">
    <name type="scientific">Mesomycoplasma hyorhinis SK76</name>
    <dbReference type="NCBI Taxonomy" id="1118964"/>
    <lineage>
        <taxon>Bacteria</taxon>
        <taxon>Bacillati</taxon>
        <taxon>Mycoplasmatota</taxon>
        <taxon>Mycoplasmoidales</taxon>
        <taxon>Metamycoplasmataceae</taxon>
        <taxon>Mesomycoplasma</taxon>
    </lineage>
</organism>
<feature type="signal peptide" evidence="2">
    <location>
        <begin position="1"/>
        <end position="24"/>
    </location>
</feature>
<feature type="domain" description="Mycoplasma lipoprotein C-terminal" evidence="3">
    <location>
        <begin position="615"/>
        <end position="739"/>
    </location>
</feature>
<evidence type="ECO:0008006" key="7">
    <source>
        <dbReference type="Google" id="ProtNLM"/>
    </source>
</evidence>
<dbReference type="InterPro" id="IPR054825">
    <property type="entry name" value="P68-like"/>
</dbReference>
<protein>
    <recommendedName>
        <fullName evidence="7">Lipoprotein</fullName>
    </recommendedName>
</protein>
<reference evidence="5 6" key="1">
    <citation type="journal article" date="2013" name="Genome Announc.">
        <title>Complete Genome Sequence of Mycoplasma hyorhinis Strain SK76.</title>
        <authorList>
            <person name="Goodison S."/>
            <person name="Urquidi V."/>
            <person name="Kumar D."/>
            <person name="Reyes L."/>
            <person name="Rosser C.J."/>
        </authorList>
    </citation>
    <scope>NUCLEOTIDE SEQUENCE [LARGE SCALE GENOMIC DNA]</scope>
    <source>
        <strain evidence="5 6">SK76</strain>
    </source>
</reference>
<sequence>MNLKSKLRSFLGATALVLPVAFFASCQTRFDQVNDHKLVIAHTFNSREGRFLALDQIVKLWNETEKVKNKEEGFYPITLNRQFAQTYAEQGNALELKLKAKNANQLVNLIFGYPTLAAVASQYDMSLKYSDFPSLQNAIKTTFPPEFLQESKEIAGLNPKEYWIIPSLKSSRTLLVNGPVLNYVVQQATTQGTKKATIKQEDKIWFENLDKEKTDTEYIKKVWGDYVPIPLEQGGLEGYEFSKSSLENYQDFFDLISRIRKSFPNNFEESKNKNKDKKFIIGVDDIGNSLYSIAFANADADFSKFLFSLEKNPNAKNDSDTVIKYATFLDDKTSPRYQTALKTFNQIDKLLKEDAIYFYGLVQGNPPSNTYLNDHHMLFAITTTSNYKNRFATPLDRIDILEFLKDPVTQKELLKTRIKNSLDVSSTPVYAAFSPTKEEAEHGILFKFTSINNKSSVPTGSWWTYNSNNTQTNYMLKFKSYAVKQSNNKLSVETWDANPTSAQVRELDSNTEFLNLINSLNKPNASENEAKNTQWKAYFFNKPESFKKEIPTEFKAFNNLNLLDSSATTLEWINIDKTVVYKKLDADKSLNEDEIHFLIEPNKKDRNSTKKLVTFQGPGLIGIHANKEEDLATANFLKWFISEKQSFKYKEKEGEPEKTFQGTANEYLGFRGNYLAPTNDNLSSNPDDSSKFPQNRLFKLLFNTFQNVKLHPEENVVFSEPAGSLSGELRTNITKAFISYSNQIKSSPNTPHNYETFVKNLKDLFSPKKIK</sequence>
<dbReference type="RefSeq" id="WP_015083994.1">
    <property type="nucleotide sequence ID" value="NC_019552.1"/>
</dbReference>
<comment type="similarity">
    <text evidence="1">Belongs to the MG185/MG260 family.</text>
</comment>
<dbReference type="EMBL" id="CP003914">
    <property type="protein sequence ID" value="AFX74001.1"/>
    <property type="molecule type" value="Genomic_DNA"/>
</dbReference>
<name>A0AAI8FDJ9_MESHY</name>
<dbReference type="InterPro" id="IPR004984">
    <property type="entry name" value="Mycoplasma_lipoprotein_cen_dom"/>
</dbReference>
<dbReference type="NCBIfam" id="NF045826">
    <property type="entry name" value="lipo_P68"/>
    <property type="match status" value="1"/>
</dbReference>
<dbReference type="Pfam" id="PF03202">
    <property type="entry name" value="Lipoprotein_10"/>
    <property type="match status" value="1"/>
</dbReference>